<dbReference type="OrthoDB" id="4379468at2"/>
<accession>A0A1M5Q6T4</accession>
<evidence type="ECO:0000313" key="2">
    <source>
        <dbReference type="Proteomes" id="UP000184501"/>
    </source>
</evidence>
<dbReference type="Gene3D" id="3.40.50.300">
    <property type="entry name" value="P-loop containing nucleotide triphosphate hydrolases"/>
    <property type="match status" value="1"/>
</dbReference>
<dbReference type="SUPFAM" id="SSF52540">
    <property type="entry name" value="P-loop containing nucleoside triphosphate hydrolases"/>
    <property type="match status" value="1"/>
</dbReference>
<organism evidence="1 2">
    <name type="scientific">Streptoalloteichus hindustanus</name>
    <dbReference type="NCBI Taxonomy" id="2017"/>
    <lineage>
        <taxon>Bacteria</taxon>
        <taxon>Bacillati</taxon>
        <taxon>Actinomycetota</taxon>
        <taxon>Actinomycetes</taxon>
        <taxon>Pseudonocardiales</taxon>
        <taxon>Pseudonocardiaceae</taxon>
        <taxon>Streptoalloteichus</taxon>
    </lineage>
</organism>
<dbReference type="EMBL" id="FQVN01000022">
    <property type="protein sequence ID" value="SHH09610.1"/>
    <property type="molecule type" value="Genomic_DNA"/>
</dbReference>
<dbReference type="Proteomes" id="UP000184501">
    <property type="component" value="Unassembled WGS sequence"/>
</dbReference>
<name>A0A1M5Q6T4_STRHI</name>
<gene>
    <name evidence="1" type="ORF">SAMN05444320_1229</name>
</gene>
<reference evidence="1 2" key="1">
    <citation type="submission" date="2016-11" db="EMBL/GenBank/DDBJ databases">
        <authorList>
            <person name="Jaros S."/>
            <person name="Januszkiewicz K."/>
            <person name="Wedrychowicz H."/>
        </authorList>
    </citation>
    <scope>NUCLEOTIDE SEQUENCE [LARGE SCALE GENOMIC DNA]</scope>
    <source>
        <strain evidence="1 2">DSM 44523</strain>
    </source>
</reference>
<proteinExistence type="predicted"/>
<dbReference type="AlphaFoldDB" id="A0A1M5Q6T4"/>
<dbReference type="RefSeq" id="WP_073490094.1">
    <property type="nucleotide sequence ID" value="NZ_FQVN01000022.1"/>
</dbReference>
<protein>
    <recommendedName>
        <fullName evidence="3">50S ribosome-binding GTPase</fullName>
    </recommendedName>
</protein>
<dbReference type="STRING" id="2017.SAMN05444320_1229"/>
<evidence type="ECO:0000313" key="1">
    <source>
        <dbReference type="EMBL" id="SHH09610.1"/>
    </source>
</evidence>
<dbReference type="InterPro" id="IPR027417">
    <property type="entry name" value="P-loop_NTPase"/>
</dbReference>
<sequence>MSTDLATAVRALFGGAFSVYRDNPRAGRWLQDHLRRLDEPLRIAVVGPPGSGKSTVVSAVTGRGLRDATLVERSLSEAAGEGGGVGLSDVDAALHLTRHPDEGDLRLLRSTQDSPVASALPANAVVVLSRADETNAGRIDALTTARQIARRHRTDVRLRAVCANVVALSGLLAHAGRTLREPEFADLAALAAVPRPDLEGFLLSVDRFAGAAVPVLGQRERHALLDRFGLFGVRLTVTLIRTGCDTRTKLSTQLVRRSGLAELRETVTRCLTDRHHVLKARSALLALDLVLRREPRPTAGRLAADLERLLVSTHDFRELRALAALTSGRTTLPGDLATEAERLLGGQGLDPAARLGTPDELPDRELHSATTDALLRWQVQTENPLLDQHQRDLARTVVRTCEGLLTQLPG</sequence>
<evidence type="ECO:0008006" key="3">
    <source>
        <dbReference type="Google" id="ProtNLM"/>
    </source>
</evidence>
<keyword evidence="2" id="KW-1185">Reference proteome</keyword>